<reference evidence="1 2" key="1">
    <citation type="submission" date="2024-04" db="EMBL/GenBank/DDBJ databases">
        <title>Tritrichomonas musculus Genome.</title>
        <authorList>
            <person name="Alves-Ferreira E."/>
            <person name="Grigg M."/>
            <person name="Lorenzi H."/>
            <person name="Galac M."/>
        </authorList>
    </citation>
    <scope>NUCLEOTIDE SEQUENCE [LARGE SCALE GENOMIC DNA]</scope>
    <source>
        <strain evidence="1 2">EAF2021</strain>
    </source>
</reference>
<sequence>MLSKTKKYNKSDKNTSDTQKIQKYLSGFDPKNTKIMKVIITKFGTGISHNELISISNIIAENTEIKMDRLIKRHKGVLIKWLDDNYDVAYPIIEKMELWDESYRRITLHREIQESIENKKNI</sequence>
<gene>
    <name evidence="1" type="ORF">M9Y10_014771</name>
</gene>
<evidence type="ECO:0000313" key="2">
    <source>
        <dbReference type="Proteomes" id="UP001470230"/>
    </source>
</evidence>
<proteinExistence type="predicted"/>
<accession>A0ABR2L0F1</accession>
<keyword evidence="2" id="KW-1185">Reference proteome</keyword>
<comment type="caution">
    <text evidence="1">The sequence shown here is derived from an EMBL/GenBank/DDBJ whole genome shotgun (WGS) entry which is preliminary data.</text>
</comment>
<evidence type="ECO:0000313" key="1">
    <source>
        <dbReference type="EMBL" id="KAK8896846.1"/>
    </source>
</evidence>
<dbReference type="Proteomes" id="UP001470230">
    <property type="component" value="Unassembled WGS sequence"/>
</dbReference>
<protein>
    <submittedName>
        <fullName evidence="1">Uncharacterized protein</fullName>
    </submittedName>
</protein>
<organism evidence="1 2">
    <name type="scientific">Tritrichomonas musculus</name>
    <dbReference type="NCBI Taxonomy" id="1915356"/>
    <lineage>
        <taxon>Eukaryota</taxon>
        <taxon>Metamonada</taxon>
        <taxon>Parabasalia</taxon>
        <taxon>Tritrichomonadida</taxon>
        <taxon>Tritrichomonadidae</taxon>
        <taxon>Tritrichomonas</taxon>
    </lineage>
</organism>
<dbReference type="EMBL" id="JAPFFF010000002">
    <property type="protein sequence ID" value="KAK8896846.1"/>
    <property type="molecule type" value="Genomic_DNA"/>
</dbReference>
<name>A0ABR2L0F1_9EUKA</name>